<comment type="subcellular location">
    <subcellularLocation>
        <location evidence="3">Cell membrane</location>
        <topology evidence="3">Peripheral membrane protein</topology>
        <orientation evidence="3">Cytoplasmic side</orientation>
    </subcellularLocation>
</comment>
<dbReference type="NCBIfam" id="TIGR01961">
    <property type="entry name" value="NuoC_fam"/>
    <property type="match status" value="1"/>
</dbReference>
<dbReference type="InterPro" id="IPR010218">
    <property type="entry name" value="NADH_DH_suC"/>
</dbReference>
<protein>
    <recommendedName>
        <fullName evidence="3">NADH-quinone oxidoreductase subunit C</fullName>
        <ecNumber evidence="3">7.1.1.-</ecNumber>
    </recommendedName>
    <alternativeName>
        <fullName evidence="3">NADH dehydrogenase I subunit C</fullName>
    </alternativeName>
    <alternativeName>
        <fullName evidence="3">NDH-1 subunit C</fullName>
    </alternativeName>
</protein>
<comment type="subunit">
    <text evidence="3">NDH-1 is composed of 14 different subunits. Subunits NuoB, C, D, E, F, and G constitute the peripheral sector of the complex.</text>
</comment>
<organism evidence="7 8">
    <name type="scientific">Sphingobacterium thermophilum</name>
    <dbReference type="NCBI Taxonomy" id="768534"/>
    <lineage>
        <taxon>Bacteria</taxon>
        <taxon>Pseudomonadati</taxon>
        <taxon>Bacteroidota</taxon>
        <taxon>Sphingobacteriia</taxon>
        <taxon>Sphingobacteriales</taxon>
        <taxon>Sphingobacteriaceae</taxon>
        <taxon>Sphingobacterium</taxon>
    </lineage>
</organism>
<keyword evidence="3" id="KW-0472">Membrane</keyword>
<keyword evidence="2 3" id="KW-0813">Transport</keyword>
<dbReference type="InterPro" id="IPR037232">
    <property type="entry name" value="NADH_quin_OxRdtase_su_C/D-like"/>
</dbReference>
<evidence type="ECO:0000256" key="1">
    <source>
        <dbReference type="ARBA" id="ARBA00007569"/>
    </source>
</evidence>
<evidence type="ECO:0000313" key="8">
    <source>
        <dbReference type="Proteomes" id="UP001500394"/>
    </source>
</evidence>
<evidence type="ECO:0000256" key="3">
    <source>
        <dbReference type="HAMAP-Rule" id="MF_01357"/>
    </source>
</evidence>
<keyword evidence="3 4" id="KW-1278">Translocase</keyword>
<comment type="catalytic activity">
    <reaction evidence="3 5">
        <text>a quinone + NADH + 5 H(+)(in) = a quinol + NAD(+) + 4 H(+)(out)</text>
        <dbReference type="Rhea" id="RHEA:57888"/>
        <dbReference type="ChEBI" id="CHEBI:15378"/>
        <dbReference type="ChEBI" id="CHEBI:24646"/>
        <dbReference type="ChEBI" id="CHEBI:57540"/>
        <dbReference type="ChEBI" id="CHEBI:57945"/>
        <dbReference type="ChEBI" id="CHEBI:132124"/>
    </reaction>
</comment>
<dbReference type="InterPro" id="IPR001268">
    <property type="entry name" value="NADH_UbQ_OxRdtase_30kDa_su"/>
</dbReference>
<keyword evidence="3" id="KW-1003">Cell membrane</keyword>
<evidence type="ECO:0000259" key="6">
    <source>
        <dbReference type="Pfam" id="PF00329"/>
    </source>
</evidence>
<comment type="caution">
    <text evidence="7">The sequence shown here is derived from an EMBL/GenBank/DDBJ whole genome shotgun (WGS) entry which is preliminary data.</text>
</comment>
<gene>
    <name evidence="3" type="primary">nuoC</name>
    <name evidence="7" type="ORF">GCM10023173_11590</name>
</gene>
<reference evidence="8" key="1">
    <citation type="journal article" date="2019" name="Int. J. Syst. Evol. Microbiol.">
        <title>The Global Catalogue of Microorganisms (GCM) 10K type strain sequencing project: providing services to taxonomists for standard genome sequencing and annotation.</title>
        <authorList>
            <consortium name="The Broad Institute Genomics Platform"/>
            <consortium name="The Broad Institute Genome Sequencing Center for Infectious Disease"/>
            <person name="Wu L."/>
            <person name="Ma J."/>
        </authorList>
    </citation>
    <scope>NUCLEOTIDE SEQUENCE [LARGE SCALE GENOMIC DNA]</scope>
    <source>
        <strain evidence="8">JCM 17858</strain>
    </source>
</reference>
<accession>A0ABP8R0C8</accession>
<dbReference type="EMBL" id="BAABGR010000014">
    <property type="protein sequence ID" value="GAA4514697.1"/>
    <property type="molecule type" value="Genomic_DNA"/>
</dbReference>
<dbReference type="PANTHER" id="PTHR10884:SF14">
    <property type="entry name" value="NADH DEHYDROGENASE [UBIQUINONE] IRON-SULFUR PROTEIN 3, MITOCHONDRIAL"/>
    <property type="match status" value="1"/>
</dbReference>
<keyword evidence="3 5" id="KW-0874">Quinone</keyword>
<feature type="domain" description="NADH:ubiquinone oxidoreductase 30kDa subunit" evidence="6">
    <location>
        <begin position="29"/>
        <end position="151"/>
    </location>
</feature>
<proteinExistence type="inferred from homology"/>
<name>A0ABP8R0C8_9SPHI</name>
<dbReference type="HAMAP" id="MF_01357">
    <property type="entry name" value="NDH1_NuoC"/>
    <property type="match status" value="1"/>
</dbReference>
<dbReference type="RefSeq" id="WP_345065984.1">
    <property type="nucleotide sequence ID" value="NZ_BAABGR010000014.1"/>
</dbReference>
<keyword evidence="3 4" id="KW-0520">NAD</keyword>
<comment type="function">
    <text evidence="3">NDH-1 shuttles electrons from NADH, via FMN and iron-sulfur (Fe-S) centers, to quinones in the respiratory chain. The immediate electron acceptor for the enzyme in this species is believed to be a menaquinone. Couples the redox reaction to proton translocation (for every two electrons transferred, four hydrogen ions are translocated across the cytoplasmic membrane), and thus conserves the redox energy in a proton gradient.</text>
</comment>
<dbReference type="PROSITE" id="PS00542">
    <property type="entry name" value="COMPLEX1_30K"/>
    <property type="match status" value="1"/>
</dbReference>
<dbReference type="EC" id="7.1.1.-" evidence="3"/>
<dbReference type="Proteomes" id="UP001500394">
    <property type="component" value="Unassembled WGS sequence"/>
</dbReference>
<evidence type="ECO:0000256" key="5">
    <source>
        <dbReference type="RuleBase" id="RU003582"/>
    </source>
</evidence>
<dbReference type="PANTHER" id="PTHR10884">
    <property type="entry name" value="NADH DEHYDROGENASE UBIQUINONE IRON-SULFUR PROTEIN 3"/>
    <property type="match status" value="1"/>
</dbReference>
<dbReference type="Pfam" id="PF00329">
    <property type="entry name" value="Complex1_30kDa"/>
    <property type="match status" value="1"/>
</dbReference>
<sequence length="164" mass="19233">MNNLIQDLQSKFGVENIQPMEGGLQQTITLPKDILVDVCRYLRDDSKYYFDFLSNITAVDYFPENRFAVVYNLASLPFQRQLTLRVELTMENRDKNNLPEVPSVSSVWRTADWHEREAFDLMGIFFSGHPDLRRILLPDDWQGFPLRKDYEDPESYHGIPIKGE</sequence>
<evidence type="ECO:0000313" key="7">
    <source>
        <dbReference type="EMBL" id="GAA4514697.1"/>
    </source>
</evidence>
<dbReference type="SUPFAM" id="SSF143243">
    <property type="entry name" value="Nqo5-like"/>
    <property type="match status" value="1"/>
</dbReference>
<evidence type="ECO:0000256" key="2">
    <source>
        <dbReference type="ARBA" id="ARBA00022448"/>
    </source>
</evidence>
<comment type="similarity">
    <text evidence="1 3 4">Belongs to the complex I 30 kDa subunit family.</text>
</comment>
<dbReference type="InterPro" id="IPR020396">
    <property type="entry name" value="NADH_UbQ_OxRdtase_CS"/>
</dbReference>
<keyword evidence="8" id="KW-1185">Reference proteome</keyword>
<dbReference type="Gene3D" id="3.30.460.80">
    <property type="entry name" value="NADH:ubiquinone oxidoreductase, 30kDa subunit"/>
    <property type="match status" value="1"/>
</dbReference>
<evidence type="ECO:0000256" key="4">
    <source>
        <dbReference type="RuleBase" id="RU003456"/>
    </source>
</evidence>